<evidence type="ECO:0000256" key="1">
    <source>
        <dbReference type="SAM" id="Phobius"/>
    </source>
</evidence>
<protein>
    <submittedName>
        <fullName evidence="2">Uncharacterized protein</fullName>
    </submittedName>
</protein>
<keyword evidence="1" id="KW-1133">Transmembrane helix</keyword>
<dbReference type="AlphaFoldDB" id="A0A438MQ24"/>
<evidence type="ECO:0000313" key="2">
    <source>
        <dbReference type="EMBL" id="RVX47561.1"/>
    </source>
</evidence>
<organism evidence="2 3">
    <name type="scientific">Nonomuraea polychroma</name>
    <dbReference type="NCBI Taxonomy" id="46176"/>
    <lineage>
        <taxon>Bacteria</taxon>
        <taxon>Bacillati</taxon>
        <taxon>Actinomycetota</taxon>
        <taxon>Actinomycetes</taxon>
        <taxon>Streptosporangiales</taxon>
        <taxon>Streptosporangiaceae</taxon>
        <taxon>Nonomuraea</taxon>
    </lineage>
</organism>
<gene>
    <name evidence="2" type="ORF">EDD27_10498</name>
</gene>
<sequence length="104" mass="11558">MTVLLLSVAALIAYHLASWSPAGWIWPISAAYFTAATTRHFLWVIGIGIAQLVYSAIDAQWILDHNIRRYLFHTLGETLLLAILIGAGLAHAAAQRWHRQQANP</sequence>
<dbReference type="Proteomes" id="UP000284824">
    <property type="component" value="Unassembled WGS sequence"/>
</dbReference>
<keyword evidence="1" id="KW-0472">Membrane</keyword>
<proteinExistence type="predicted"/>
<keyword evidence="1" id="KW-0812">Transmembrane</keyword>
<dbReference type="EMBL" id="SAUN01000001">
    <property type="protein sequence ID" value="RVX47561.1"/>
    <property type="molecule type" value="Genomic_DNA"/>
</dbReference>
<comment type="caution">
    <text evidence="2">The sequence shown here is derived from an EMBL/GenBank/DDBJ whole genome shotgun (WGS) entry which is preliminary data.</text>
</comment>
<evidence type="ECO:0000313" key="3">
    <source>
        <dbReference type="Proteomes" id="UP000284824"/>
    </source>
</evidence>
<reference evidence="2 3" key="1">
    <citation type="submission" date="2019-01" db="EMBL/GenBank/DDBJ databases">
        <title>Sequencing the genomes of 1000 actinobacteria strains.</title>
        <authorList>
            <person name="Klenk H.-P."/>
        </authorList>
    </citation>
    <scope>NUCLEOTIDE SEQUENCE [LARGE SCALE GENOMIC DNA]</scope>
    <source>
        <strain evidence="2 3">DSM 43925</strain>
    </source>
</reference>
<accession>A0A438MQ24</accession>
<feature type="transmembrane region" description="Helical" evidence="1">
    <location>
        <begin position="70"/>
        <end position="94"/>
    </location>
</feature>
<name>A0A438MQ24_9ACTN</name>
<keyword evidence="3" id="KW-1185">Reference proteome</keyword>
<feature type="transmembrane region" description="Helical" evidence="1">
    <location>
        <begin position="40"/>
        <end position="63"/>
    </location>
</feature>